<dbReference type="SUPFAM" id="SSF53383">
    <property type="entry name" value="PLP-dependent transferases"/>
    <property type="match status" value="1"/>
</dbReference>
<feature type="domain" description="Serine hydroxymethyltransferase-like" evidence="9">
    <location>
        <begin position="21"/>
        <end position="411"/>
    </location>
</feature>
<keyword evidence="6 7" id="KW-0663">Pyridoxal phosphate</keyword>
<feature type="modified residue" description="N6-(pyridoxal phosphate)lysine" evidence="7">
    <location>
        <position position="250"/>
    </location>
</feature>
<evidence type="ECO:0000256" key="6">
    <source>
        <dbReference type="ARBA" id="ARBA00022898"/>
    </source>
</evidence>
<dbReference type="InterPro" id="IPR019798">
    <property type="entry name" value="Ser_HO-MeTrfase_PLP_BS"/>
</dbReference>
<dbReference type="PANTHER" id="PTHR11680">
    <property type="entry name" value="SERINE HYDROXYMETHYLTRANSFERASE"/>
    <property type="match status" value="1"/>
</dbReference>
<reference evidence="11" key="1">
    <citation type="submission" date="2015-09" db="EMBL/GenBank/DDBJ databases">
        <authorList>
            <consortium name="Pathogen Informatics"/>
        </authorList>
    </citation>
    <scope>NUCLEOTIDE SEQUENCE [LARGE SCALE GENOMIC DNA]</scope>
    <source>
        <strain evidence="11">Lake Konstanz</strain>
    </source>
</reference>
<dbReference type="GO" id="GO:0030170">
    <property type="term" value="F:pyridoxal phosphate binding"/>
    <property type="evidence" value="ECO:0007669"/>
    <property type="project" value="InterPro"/>
</dbReference>
<dbReference type="UniPathway" id="UPA00193"/>
<dbReference type="OrthoDB" id="10265628at2759"/>
<dbReference type="EMBL" id="CYKH01000493">
    <property type="protein sequence ID" value="CUG01809.1"/>
    <property type="molecule type" value="Genomic_DNA"/>
</dbReference>
<evidence type="ECO:0000256" key="8">
    <source>
        <dbReference type="RuleBase" id="RU000585"/>
    </source>
</evidence>
<dbReference type="GO" id="GO:0032259">
    <property type="term" value="P:methylation"/>
    <property type="evidence" value="ECO:0007669"/>
    <property type="project" value="UniProtKB-KW"/>
</dbReference>
<evidence type="ECO:0000313" key="10">
    <source>
        <dbReference type="EMBL" id="CUG01809.1"/>
    </source>
</evidence>
<organism evidence="10 11">
    <name type="scientific">Bodo saltans</name>
    <name type="common">Flagellated protozoan</name>
    <dbReference type="NCBI Taxonomy" id="75058"/>
    <lineage>
        <taxon>Eukaryota</taxon>
        <taxon>Discoba</taxon>
        <taxon>Euglenozoa</taxon>
        <taxon>Kinetoplastea</taxon>
        <taxon>Metakinetoplastina</taxon>
        <taxon>Eubodonida</taxon>
        <taxon>Bodonidae</taxon>
        <taxon>Bodo</taxon>
    </lineage>
</organism>
<dbReference type="EC" id="2.1.2.1" evidence="8"/>
<dbReference type="InterPro" id="IPR015424">
    <property type="entry name" value="PyrdxlP-dep_Trfase"/>
</dbReference>
<evidence type="ECO:0000256" key="4">
    <source>
        <dbReference type="ARBA" id="ARBA00022563"/>
    </source>
</evidence>
<evidence type="ECO:0000256" key="2">
    <source>
        <dbReference type="ARBA" id="ARBA00004777"/>
    </source>
</evidence>
<dbReference type="AlphaFoldDB" id="A0A0S4IVF6"/>
<name>A0A0S4IVF6_BODSA</name>
<sequence>MLRRSLARFIPAVLPGNKALVDHDPEMHALLQKEMRRQISGLELIASENFTSRSVIECLGSVATNKYAEGLPGARYYGGTEVVDVIENLCRSRALSAFRLDESQWGVNVQPYSGSPANFEAYSAVLQPHDRLMGLDLPAGGHLTHGFYTAQRRVSGSSIYFESMPYGLTPEGIIDLDSLEKAALVFKPKLIIAGGSAYPRDWDYKRYRDICDKVGAFFLVDMSHFSGLVAAEEHNNPFEFADIVTTTTHKSLRGPRSGMIFYKKQVTRGKEVFNLEERVNNAVFPMLQGGPHMHQIAAVATQLKEVQTPEYKQYIQQVKANAKAFAAALTKRGHALASGGTDNHLLLWDLRPHGITGSKVEKLLGVCHITANKNSIVGDKSAVTPGGVRLGTPALTTRGFNEKNFEEVADFLARAVDIGKGVQKAVPSTKLVDFVKACESNADLLALHKEVEDYALRFPFPGFEDAFPLRK</sequence>
<dbReference type="NCBIfam" id="NF000586">
    <property type="entry name" value="PRK00011.1"/>
    <property type="match status" value="1"/>
</dbReference>
<evidence type="ECO:0000256" key="5">
    <source>
        <dbReference type="ARBA" id="ARBA00022679"/>
    </source>
</evidence>
<accession>A0A0S4IVF6</accession>
<dbReference type="GO" id="GO:0008168">
    <property type="term" value="F:methyltransferase activity"/>
    <property type="evidence" value="ECO:0007669"/>
    <property type="project" value="UniProtKB-KW"/>
</dbReference>
<keyword evidence="5 8" id="KW-0808">Transferase</keyword>
<dbReference type="Proteomes" id="UP000051952">
    <property type="component" value="Unassembled WGS sequence"/>
</dbReference>
<evidence type="ECO:0000256" key="1">
    <source>
        <dbReference type="ARBA" id="ARBA00001933"/>
    </source>
</evidence>
<dbReference type="GO" id="GO:0019264">
    <property type="term" value="P:glycine biosynthetic process from serine"/>
    <property type="evidence" value="ECO:0007669"/>
    <property type="project" value="InterPro"/>
</dbReference>
<dbReference type="InterPro" id="IPR015422">
    <property type="entry name" value="PyrdxlP-dep_Trfase_small"/>
</dbReference>
<protein>
    <recommendedName>
        <fullName evidence="8">Serine hydroxymethyltransferase</fullName>
        <ecNumber evidence="8">2.1.2.1</ecNumber>
    </recommendedName>
</protein>
<keyword evidence="11" id="KW-1185">Reference proteome</keyword>
<dbReference type="FunFam" id="3.40.640.10:FF:000097">
    <property type="entry name" value="Serine hydroxymethyltransferase"/>
    <property type="match status" value="1"/>
</dbReference>
<dbReference type="OMA" id="CQFANVQ"/>
<keyword evidence="10" id="KW-0489">Methyltransferase</keyword>
<gene>
    <name evidence="10" type="ORF">BSAL_04645</name>
</gene>
<comment type="cofactor">
    <cofactor evidence="1 7 8">
        <name>pyridoxal 5'-phosphate</name>
        <dbReference type="ChEBI" id="CHEBI:597326"/>
    </cofactor>
</comment>
<dbReference type="InterPro" id="IPR001085">
    <property type="entry name" value="Ser_HO-MeTrfase"/>
</dbReference>
<comment type="pathway">
    <text evidence="2 8">One-carbon metabolism; tetrahydrofolate interconversion.</text>
</comment>
<dbReference type="InterPro" id="IPR049943">
    <property type="entry name" value="Ser_HO-MeTrfase-like"/>
</dbReference>
<dbReference type="PIRSF" id="PIRSF000412">
    <property type="entry name" value="SHMT"/>
    <property type="match status" value="1"/>
</dbReference>
<dbReference type="PROSITE" id="PS00096">
    <property type="entry name" value="SHMT"/>
    <property type="match status" value="1"/>
</dbReference>
<dbReference type="InterPro" id="IPR015421">
    <property type="entry name" value="PyrdxlP-dep_Trfase_major"/>
</dbReference>
<dbReference type="VEuPathDB" id="TriTrypDB:BSAL_04645"/>
<dbReference type="Gene3D" id="3.90.1150.10">
    <property type="entry name" value="Aspartate Aminotransferase, domain 1"/>
    <property type="match status" value="1"/>
</dbReference>
<comment type="catalytic activity">
    <reaction evidence="8">
        <text>(6R)-5,10-methylene-5,6,7,8-tetrahydrofolate + glycine + H2O = (6S)-5,6,7,8-tetrahydrofolate + L-serine</text>
        <dbReference type="Rhea" id="RHEA:15481"/>
        <dbReference type="ChEBI" id="CHEBI:15377"/>
        <dbReference type="ChEBI" id="CHEBI:15636"/>
        <dbReference type="ChEBI" id="CHEBI:33384"/>
        <dbReference type="ChEBI" id="CHEBI:57305"/>
        <dbReference type="ChEBI" id="CHEBI:57453"/>
        <dbReference type="EC" id="2.1.2.1"/>
    </reaction>
</comment>
<evidence type="ECO:0000259" key="9">
    <source>
        <dbReference type="Pfam" id="PF00464"/>
    </source>
</evidence>
<dbReference type="GO" id="GO:0035999">
    <property type="term" value="P:tetrahydrofolate interconversion"/>
    <property type="evidence" value="ECO:0007669"/>
    <property type="project" value="UniProtKB-UniPathway"/>
</dbReference>
<dbReference type="PANTHER" id="PTHR11680:SF35">
    <property type="entry name" value="SERINE HYDROXYMETHYLTRANSFERASE 1"/>
    <property type="match status" value="1"/>
</dbReference>
<dbReference type="Gene3D" id="3.40.640.10">
    <property type="entry name" value="Type I PLP-dependent aspartate aminotransferase-like (Major domain)"/>
    <property type="match status" value="1"/>
</dbReference>
<keyword evidence="4 8" id="KW-0554">One-carbon metabolism</keyword>
<dbReference type="CDD" id="cd00378">
    <property type="entry name" value="SHMT"/>
    <property type="match status" value="1"/>
</dbReference>
<dbReference type="GO" id="GO:0004372">
    <property type="term" value="F:glycine hydroxymethyltransferase activity"/>
    <property type="evidence" value="ECO:0007669"/>
    <property type="project" value="UniProtKB-EC"/>
</dbReference>
<comment type="function">
    <text evidence="8">Interconversion of serine and glycine.</text>
</comment>
<dbReference type="InterPro" id="IPR039429">
    <property type="entry name" value="SHMT-like_dom"/>
</dbReference>
<proteinExistence type="inferred from homology"/>
<evidence type="ECO:0000256" key="7">
    <source>
        <dbReference type="PIRSR" id="PIRSR000412-50"/>
    </source>
</evidence>
<evidence type="ECO:0000313" key="11">
    <source>
        <dbReference type="Proteomes" id="UP000051952"/>
    </source>
</evidence>
<dbReference type="GO" id="GO:0005739">
    <property type="term" value="C:mitochondrion"/>
    <property type="evidence" value="ECO:0007669"/>
    <property type="project" value="TreeGrafter"/>
</dbReference>
<dbReference type="Pfam" id="PF00464">
    <property type="entry name" value="SHMT"/>
    <property type="match status" value="1"/>
</dbReference>
<dbReference type="HAMAP" id="MF_00051">
    <property type="entry name" value="SHMT"/>
    <property type="match status" value="1"/>
</dbReference>
<evidence type="ECO:0000256" key="3">
    <source>
        <dbReference type="ARBA" id="ARBA00006376"/>
    </source>
</evidence>
<comment type="similarity">
    <text evidence="3 8">Belongs to the SHMT family.</text>
</comment>